<name>A0AAW2I4N6_9NEOP</name>
<accession>A0AAW2I4N6</accession>
<protein>
    <submittedName>
        <fullName evidence="2">Uncharacterized protein</fullName>
    </submittedName>
</protein>
<evidence type="ECO:0000256" key="1">
    <source>
        <dbReference type="SAM" id="MobiDB-lite"/>
    </source>
</evidence>
<organism evidence="2">
    <name type="scientific">Menopon gallinae</name>
    <name type="common">poultry shaft louse</name>
    <dbReference type="NCBI Taxonomy" id="328185"/>
    <lineage>
        <taxon>Eukaryota</taxon>
        <taxon>Metazoa</taxon>
        <taxon>Ecdysozoa</taxon>
        <taxon>Arthropoda</taxon>
        <taxon>Hexapoda</taxon>
        <taxon>Insecta</taxon>
        <taxon>Pterygota</taxon>
        <taxon>Neoptera</taxon>
        <taxon>Paraneoptera</taxon>
        <taxon>Psocodea</taxon>
        <taxon>Troctomorpha</taxon>
        <taxon>Phthiraptera</taxon>
        <taxon>Amblycera</taxon>
        <taxon>Menoponidae</taxon>
        <taxon>Menopon</taxon>
    </lineage>
</organism>
<dbReference type="EMBL" id="JARGDH010000002">
    <property type="protein sequence ID" value="KAL0276667.1"/>
    <property type="molecule type" value="Genomic_DNA"/>
</dbReference>
<comment type="caution">
    <text evidence="2">The sequence shown here is derived from an EMBL/GenBank/DDBJ whole genome shotgun (WGS) entry which is preliminary data.</text>
</comment>
<feature type="region of interest" description="Disordered" evidence="1">
    <location>
        <begin position="102"/>
        <end position="130"/>
    </location>
</feature>
<reference evidence="2" key="1">
    <citation type="journal article" date="2024" name="Gigascience">
        <title>Chromosome-level genome of the poultry shaft louse Menopon gallinae provides insight into the host-switching and adaptive evolution of parasitic lice.</title>
        <authorList>
            <person name="Xu Y."/>
            <person name="Ma L."/>
            <person name="Liu S."/>
            <person name="Liang Y."/>
            <person name="Liu Q."/>
            <person name="He Z."/>
            <person name="Tian L."/>
            <person name="Duan Y."/>
            <person name="Cai W."/>
            <person name="Li H."/>
            <person name="Song F."/>
        </authorList>
    </citation>
    <scope>NUCLEOTIDE SEQUENCE</scope>
    <source>
        <strain evidence="2">Cailab_2023a</strain>
    </source>
</reference>
<sequence>MTCSLTAVERTDCCRHVPFAVASTTTGSDVSGEVQFKFYFNPPEFWPPVILSFLLLVVLQSVTTEGSITKPSFCPSGIFADKNGKCIPTFKEAEAGLREVKEPEVESRINDEKCPSPSKYTKEGKCLRSA</sequence>
<gene>
    <name evidence="2" type="ORF">PYX00_004188</name>
</gene>
<proteinExistence type="predicted"/>
<dbReference type="AlphaFoldDB" id="A0AAW2I4N6"/>
<evidence type="ECO:0000313" key="2">
    <source>
        <dbReference type="EMBL" id="KAL0276667.1"/>
    </source>
</evidence>